<proteinExistence type="predicted"/>
<dbReference type="AlphaFoldDB" id="A0A2I9D1Q7"/>
<dbReference type="EMBL" id="BFAG01000001">
    <property type="protein sequence ID" value="GBF04336.1"/>
    <property type="molecule type" value="Genomic_DNA"/>
</dbReference>
<keyword evidence="2" id="KW-1185">Reference proteome</keyword>
<gene>
    <name evidence="1" type="ORF">DAERI_010508</name>
</gene>
<evidence type="ECO:0000313" key="1">
    <source>
        <dbReference type="EMBL" id="GBF04336.1"/>
    </source>
</evidence>
<sequence>MRREGRPGSHKIAKDIWTLSRIYPDYLGTDKRIEGFLDELIGISEKLDGLRKFREVEGVLSCVLWLDVEGPSPGIYLSEMAIAHLKELKVSFNVSLYFV</sequence>
<evidence type="ECO:0000313" key="2">
    <source>
        <dbReference type="Proteomes" id="UP000236569"/>
    </source>
</evidence>
<organism evidence="1 2">
    <name type="scientific">Deinococcus aerius</name>
    <dbReference type="NCBI Taxonomy" id="200253"/>
    <lineage>
        <taxon>Bacteria</taxon>
        <taxon>Thermotogati</taxon>
        <taxon>Deinococcota</taxon>
        <taxon>Deinococci</taxon>
        <taxon>Deinococcales</taxon>
        <taxon>Deinococcaceae</taxon>
        <taxon>Deinococcus</taxon>
    </lineage>
</organism>
<reference evidence="2" key="1">
    <citation type="submission" date="2018-01" db="EMBL/GenBank/DDBJ databases">
        <title>Draft Genome Sequence of the Radioresistant Bacterium Deinococcus aerius TR0125, Isolated from the Higher Atmosphere above Japan.</title>
        <authorList>
            <person name="Satoh K."/>
            <person name="Arai H."/>
            <person name="Sanzen T."/>
            <person name="Kawaguchi Y."/>
            <person name="Hayashi H."/>
            <person name="Yokobori S."/>
            <person name="Yamagishi A."/>
            <person name="Oono Y."/>
            <person name="Narumi I."/>
        </authorList>
    </citation>
    <scope>NUCLEOTIDE SEQUENCE [LARGE SCALE GENOMIC DNA]</scope>
    <source>
        <strain evidence="2">TR0125</strain>
    </source>
</reference>
<dbReference type="Proteomes" id="UP000236569">
    <property type="component" value="Unassembled WGS sequence"/>
</dbReference>
<accession>A0A2I9D1Q7</accession>
<protein>
    <submittedName>
        <fullName evidence="1">Uncharacterized protein</fullName>
    </submittedName>
</protein>
<comment type="caution">
    <text evidence="1">The sequence shown here is derived from an EMBL/GenBank/DDBJ whole genome shotgun (WGS) entry which is preliminary data.</text>
</comment>
<name>A0A2I9D1Q7_9DEIO</name>